<proteinExistence type="predicted"/>
<dbReference type="OrthoDB" id="9892385at2"/>
<protein>
    <submittedName>
        <fullName evidence="1">Uncharacterized protein</fullName>
    </submittedName>
</protein>
<dbReference type="EMBL" id="QXDL01000078">
    <property type="protein sequence ID" value="RIH84181.1"/>
    <property type="molecule type" value="Genomic_DNA"/>
</dbReference>
<keyword evidence="2" id="KW-1185">Reference proteome</keyword>
<name>A0A399EPV6_9DEIN</name>
<comment type="caution">
    <text evidence="1">The sequence shown here is derived from an EMBL/GenBank/DDBJ whole genome shotgun (WGS) entry which is preliminary data.</text>
</comment>
<gene>
    <name evidence="1" type="ORF">Mterra_02051</name>
</gene>
<evidence type="ECO:0000313" key="2">
    <source>
        <dbReference type="Proteomes" id="UP000265715"/>
    </source>
</evidence>
<dbReference type="RefSeq" id="WP_119315138.1">
    <property type="nucleotide sequence ID" value="NZ_QXDL01000078.1"/>
</dbReference>
<organism evidence="1 2">
    <name type="scientific">Calidithermus terrae</name>
    <dbReference type="NCBI Taxonomy" id="1408545"/>
    <lineage>
        <taxon>Bacteria</taxon>
        <taxon>Thermotogati</taxon>
        <taxon>Deinococcota</taxon>
        <taxon>Deinococci</taxon>
        <taxon>Thermales</taxon>
        <taxon>Thermaceae</taxon>
        <taxon>Calidithermus</taxon>
    </lineage>
</organism>
<accession>A0A399EPV6</accession>
<dbReference type="AlphaFoldDB" id="A0A399EPV6"/>
<evidence type="ECO:0000313" key="1">
    <source>
        <dbReference type="EMBL" id="RIH84181.1"/>
    </source>
</evidence>
<sequence>MQSGEFQFHPAPGEARAVLQRLGELAAGVDRRRDRNTYADPNPWALADALRTYDAGVWVTHPPVRAGEEATVARVVFWREGGAVQALVGVRREEFVTHPCEGGRDGLALDEHLLLGAGFAEVTAAIGRLTGTRALHPFVALRRDGAAYGYAQRRWYAPLGVAWVSQGWQRHLERPALEALCRAAAAARRDLFVGRGSLTEGASCAGRRGLLTVEGAPGPEVFYRGRVRPWEEVLELLRLAPLIEL</sequence>
<dbReference type="Proteomes" id="UP000265715">
    <property type="component" value="Unassembled WGS sequence"/>
</dbReference>
<reference evidence="1 2" key="1">
    <citation type="submission" date="2018-08" db="EMBL/GenBank/DDBJ databases">
        <title>Meiothermus terrae DSM 26712 genome sequencing project.</title>
        <authorList>
            <person name="Da Costa M.S."/>
            <person name="Albuquerque L."/>
            <person name="Raposo P."/>
            <person name="Froufe H.J.C."/>
            <person name="Barroso C.S."/>
            <person name="Egas C."/>
        </authorList>
    </citation>
    <scope>NUCLEOTIDE SEQUENCE [LARGE SCALE GENOMIC DNA]</scope>
    <source>
        <strain evidence="1 2">DSM 26712</strain>
    </source>
</reference>